<name>A0AAD4N5Y6_9BILA</name>
<sequence>MFDTHAVVSASNLDHSPTQCISDAYLCRPPMRGFLLVTVLMALMAYVFSASSDAERRKRQLSLEDLISSALHIVRPIFDPSQPLESPMIPKKVSVDNPALDRRDSSILGAPMYSTLRDVPICRGNSQICKFISCTAHNFKHDQNFANLNLAAQLIGDQEFRRTITRNPETINTVCQEQGLSMEQCRLFGRGFQLIDRFMGTIEKPNTEGASKSSPNHLTREEPTRNPLRKPNSEDDPLIKPQDDAPVKPTPKPTPIQPVSRFTTSSGNINVRQPTGLLIGRGSRTWSTHSNSDAILPDSSVSGNGRNPPGHNNELRLKPSARSIINTSTNVVPYSELTSATTIIMPRPRSVHPIVPTNHPQFTAVSINGHSQTMPLPAARPFTKSNPFPPASPPRADIPQGWDIPKLAPIQTTIPTRPYSTAQELRVPRAKSSIPEAEEESITVDFVEDESCEDCENHIGSGRVRRAADYYDQVSSAPDHQRKTNNSVGDETASTKKTTNGSFTKLNCLQFIGK</sequence>
<keyword evidence="4" id="KW-1185">Reference proteome</keyword>
<keyword evidence="2" id="KW-0472">Membrane</keyword>
<comment type="caution">
    <text evidence="3">The sequence shown here is derived from an EMBL/GenBank/DDBJ whole genome shotgun (WGS) entry which is preliminary data.</text>
</comment>
<evidence type="ECO:0000313" key="3">
    <source>
        <dbReference type="EMBL" id="KAI1716474.1"/>
    </source>
</evidence>
<evidence type="ECO:0000256" key="2">
    <source>
        <dbReference type="SAM" id="Phobius"/>
    </source>
</evidence>
<feature type="compositionally biased region" description="Polar residues" evidence="1">
    <location>
        <begin position="208"/>
        <end position="217"/>
    </location>
</feature>
<organism evidence="3 4">
    <name type="scientific">Ditylenchus destructor</name>
    <dbReference type="NCBI Taxonomy" id="166010"/>
    <lineage>
        <taxon>Eukaryota</taxon>
        <taxon>Metazoa</taxon>
        <taxon>Ecdysozoa</taxon>
        <taxon>Nematoda</taxon>
        <taxon>Chromadorea</taxon>
        <taxon>Rhabditida</taxon>
        <taxon>Tylenchina</taxon>
        <taxon>Tylenchomorpha</taxon>
        <taxon>Sphaerularioidea</taxon>
        <taxon>Anguinidae</taxon>
        <taxon>Anguininae</taxon>
        <taxon>Ditylenchus</taxon>
    </lineage>
</organism>
<keyword evidence="2" id="KW-0812">Transmembrane</keyword>
<evidence type="ECO:0000313" key="4">
    <source>
        <dbReference type="Proteomes" id="UP001201812"/>
    </source>
</evidence>
<protein>
    <submittedName>
        <fullName evidence="3">Uncharacterized protein</fullName>
    </submittedName>
</protein>
<gene>
    <name evidence="3" type="ORF">DdX_07530</name>
</gene>
<feature type="compositionally biased region" description="Polar residues" evidence="1">
    <location>
        <begin position="260"/>
        <end position="273"/>
    </location>
</feature>
<proteinExistence type="predicted"/>
<feature type="transmembrane region" description="Helical" evidence="2">
    <location>
        <begin position="31"/>
        <end position="49"/>
    </location>
</feature>
<dbReference type="AlphaFoldDB" id="A0AAD4N5Y6"/>
<feature type="compositionally biased region" description="Basic and acidic residues" evidence="1">
    <location>
        <begin position="231"/>
        <end position="246"/>
    </location>
</feature>
<accession>A0AAD4N5Y6</accession>
<feature type="region of interest" description="Disordered" evidence="1">
    <location>
        <begin position="473"/>
        <end position="499"/>
    </location>
</feature>
<feature type="compositionally biased region" description="Polar residues" evidence="1">
    <location>
        <begin position="473"/>
        <end position="489"/>
    </location>
</feature>
<feature type="compositionally biased region" description="Polar residues" evidence="1">
    <location>
        <begin position="284"/>
        <end position="305"/>
    </location>
</feature>
<evidence type="ECO:0000256" key="1">
    <source>
        <dbReference type="SAM" id="MobiDB-lite"/>
    </source>
</evidence>
<keyword evidence="2" id="KW-1133">Transmembrane helix</keyword>
<dbReference type="EMBL" id="JAKKPZ010000010">
    <property type="protein sequence ID" value="KAI1716474.1"/>
    <property type="molecule type" value="Genomic_DNA"/>
</dbReference>
<reference evidence="3" key="1">
    <citation type="submission" date="2022-01" db="EMBL/GenBank/DDBJ databases">
        <title>Genome Sequence Resource for Two Populations of Ditylenchus destructor, the Migratory Endoparasitic Phytonematode.</title>
        <authorList>
            <person name="Zhang H."/>
            <person name="Lin R."/>
            <person name="Xie B."/>
        </authorList>
    </citation>
    <scope>NUCLEOTIDE SEQUENCE</scope>
    <source>
        <strain evidence="3">BazhouSP</strain>
    </source>
</reference>
<feature type="region of interest" description="Disordered" evidence="1">
    <location>
        <begin position="204"/>
        <end position="316"/>
    </location>
</feature>
<dbReference type="Proteomes" id="UP001201812">
    <property type="component" value="Unassembled WGS sequence"/>
</dbReference>